<feature type="transmembrane region" description="Helical" evidence="1">
    <location>
        <begin position="59"/>
        <end position="83"/>
    </location>
</feature>
<keyword evidence="3" id="KW-1185">Reference proteome</keyword>
<dbReference type="EMBL" id="CAUYUJ010008431">
    <property type="protein sequence ID" value="CAK0823911.1"/>
    <property type="molecule type" value="Genomic_DNA"/>
</dbReference>
<proteinExistence type="predicted"/>
<name>A0ABN9RX98_9DINO</name>
<reference evidence="2" key="1">
    <citation type="submission" date="2023-10" db="EMBL/GenBank/DDBJ databases">
        <authorList>
            <person name="Chen Y."/>
            <person name="Shah S."/>
            <person name="Dougan E. K."/>
            <person name="Thang M."/>
            <person name="Chan C."/>
        </authorList>
    </citation>
    <scope>NUCLEOTIDE SEQUENCE [LARGE SCALE GENOMIC DNA]</scope>
</reference>
<feature type="transmembrane region" description="Helical" evidence="1">
    <location>
        <begin position="20"/>
        <end position="39"/>
    </location>
</feature>
<gene>
    <name evidence="2" type="ORF">PCOR1329_LOCUS24475</name>
</gene>
<comment type="caution">
    <text evidence="2">The sequence shown here is derived from an EMBL/GenBank/DDBJ whole genome shotgun (WGS) entry which is preliminary data.</text>
</comment>
<keyword evidence="1" id="KW-1133">Transmembrane helix</keyword>
<evidence type="ECO:0000313" key="2">
    <source>
        <dbReference type="EMBL" id="CAK0823911.1"/>
    </source>
</evidence>
<evidence type="ECO:0000256" key="1">
    <source>
        <dbReference type="SAM" id="Phobius"/>
    </source>
</evidence>
<organism evidence="2 3">
    <name type="scientific">Prorocentrum cordatum</name>
    <dbReference type="NCBI Taxonomy" id="2364126"/>
    <lineage>
        <taxon>Eukaryota</taxon>
        <taxon>Sar</taxon>
        <taxon>Alveolata</taxon>
        <taxon>Dinophyceae</taxon>
        <taxon>Prorocentrales</taxon>
        <taxon>Prorocentraceae</taxon>
        <taxon>Prorocentrum</taxon>
    </lineage>
</organism>
<feature type="non-terminal residue" evidence="2">
    <location>
        <position position="1"/>
    </location>
</feature>
<protein>
    <recommendedName>
        <fullName evidence="4">Very-long-chain 3-oxoacyl-CoA synthase</fullName>
    </recommendedName>
</protein>
<evidence type="ECO:0000313" key="3">
    <source>
        <dbReference type="Proteomes" id="UP001189429"/>
    </source>
</evidence>
<sequence>VVLVRRPLEQMRLTSSESGVWWETVVVMLIYCPWLYDIVRIGSAPVNTVQCPLAADLPRWAFTSFTVMWVAFQALIHGIVNMYSSVLGKRRRFDSSRMAKYEAAPL</sequence>
<dbReference type="Proteomes" id="UP001189429">
    <property type="component" value="Unassembled WGS sequence"/>
</dbReference>
<evidence type="ECO:0008006" key="4">
    <source>
        <dbReference type="Google" id="ProtNLM"/>
    </source>
</evidence>
<accession>A0ABN9RX98</accession>
<keyword evidence="1" id="KW-0472">Membrane</keyword>
<keyword evidence="1" id="KW-0812">Transmembrane</keyword>